<protein>
    <submittedName>
        <fullName evidence="7">Membrane protein</fullName>
    </submittedName>
</protein>
<evidence type="ECO:0000313" key="7">
    <source>
        <dbReference type="EMBL" id="GGJ77312.1"/>
    </source>
</evidence>
<keyword evidence="2 6" id="KW-0812">Transmembrane</keyword>
<sequence>MRHRKSPVRLPRRCLPRAYDRPVDADVDPGSSTREAGTGDAQPPWGARPLSAGRALALSCHPGPVVAVTTLTLALGATAGHSTGRCLLLTVAVLTGQLSVGWCNDAYDALRDTVNGRRDKPVVAGKVGQGTVWAAAFGALALCVPLSLACGALAGTAHLVAVGAAWAYNLRLKATALSWLPYAIGFASLPTLVSLSLPGSPWPAWWAVTGGASLGVGAHLADVLPDIRGDLATGVRGLPHRLGATGSRLLLPVPLVAASVALTLGPQGRAGVGAVLVPLAAAAIAVAGLLLGRRREKAPFVGAVAVAALDVGLLMAHGTGVT</sequence>
<feature type="transmembrane region" description="Helical" evidence="6">
    <location>
        <begin position="146"/>
        <end position="167"/>
    </location>
</feature>
<feature type="transmembrane region" description="Helical" evidence="6">
    <location>
        <begin position="179"/>
        <end position="198"/>
    </location>
</feature>
<reference evidence="8" key="1">
    <citation type="journal article" date="2019" name="Int. J. Syst. Evol. Microbiol.">
        <title>The Global Catalogue of Microorganisms (GCM) 10K type strain sequencing project: providing services to taxonomists for standard genome sequencing and annotation.</title>
        <authorList>
            <consortium name="The Broad Institute Genomics Platform"/>
            <consortium name="The Broad Institute Genome Sequencing Center for Infectious Disease"/>
            <person name="Wu L."/>
            <person name="Ma J."/>
        </authorList>
    </citation>
    <scope>NUCLEOTIDE SEQUENCE [LARGE SCALE GENOMIC DNA]</scope>
    <source>
        <strain evidence="8">CGMCC 4.7275</strain>
    </source>
</reference>
<comment type="subcellular location">
    <subcellularLocation>
        <location evidence="1">Membrane</location>
        <topology evidence="1">Multi-pass membrane protein</topology>
    </subcellularLocation>
</comment>
<comment type="caution">
    <text evidence="7">The sequence shown here is derived from an EMBL/GenBank/DDBJ whole genome shotgun (WGS) entry which is preliminary data.</text>
</comment>
<evidence type="ECO:0000256" key="6">
    <source>
        <dbReference type="SAM" id="Phobius"/>
    </source>
</evidence>
<keyword evidence="8" id="KW-1185">Reference proteome</keyword>
<feature type="transmembrane region" description="Helical" evidence="6">
    <location>
        <begin position="298"/>
        <end position="316"/>
    </location>
</feature>
<feature type="transmembrane region" description="Helical" evidence="6">
    <location>
        <begin position="121"/>
        <end position="140"/>
    </location>
</feature>
<name>A0ABQ2DXU2_9ACTN</name>
<feature type="transmembrane region" description="Helical" evidence="6">
    <location>
        <begin position="270"/>
        <end position="291"/>
    </location>
</feature>
<dbReference type="Pfam" id="PF01040">
    <property type="entry name" value="UbiA"/>
    <property type="match status" value="1"/>
</dbReference>
<organism evidence="7 8">
    <name type="scientific">Streptomyces camponoticapitis</name>
    <dbReference type="NCBI Taxonomy" id="1616125"/>
    <lineage>
        <taxon>Bacteria</taxon>
        <taxon>Bacillati</taxon>
        <taxon>Actinomycetota</taxon>
        <taxon>Actinomycetes</taxon>
        <taxon>Kitasatosporales</taxon>
        <taxon>Streptomycetaceae</taxon>
        <taxon>Streptomyces</taxon>
    </lineage>
</organism>
<evidence type="ECO:0000256" key="4">
    <source>
        <dbReference type="ARBA" id="ARBA00023136"/>
    </source>
</evidence>
<proteinExistence type="predicted"/>
<dbReference type="CDD" id="cd13956">
    <property type="entry name" value="PT_UbiA"/>
    <property type="match status" value="1"/>
</dbReference>
<dbReference type="Gene3D" id="1.10.357.140">
    <property type="entry name" value="UbiA prenyltransferase"/>
    <property type="match status" value="1"/>
</dbReference>
<dbReference type="Proteomes" id="UP000660265">
    <property type="component" value="Unassembled WGS sequence"/>
</dbReference>
<evidence type="ECO:0000256" key="2">
    <source>
        <dbReference type="ARBA" id="ARBA00022692"/>
    </source>
</evidence>
<keyword evidence="4 6" id="KW-0472">Membrane</keyword>
<feature type="region of interest" description="Disordered" evidence="5">
    <location>
        <begin position="20"/>
        <end position="46"/>
    </location>
</feature>
<dbReference type="InterPro" id="IPR044878">
    <property type="entry name" value="UbiA_sf"/>
</dbReference>
<dbReference type="InterPro" id="IPR000537">
    <property type="entry name" value="UbiA_prenyltransferase"/>
</dbReference>
<evidence type="ECO:0000256" key="1">
    <source>
        <dbReference type="ARBA" id="ARBA00004141"/>
    </source>
</evidence>
<evidence type="ECO:0000256" key="5">
    <source>
        <dbReference type="SAM" id="MobiDB-lite"/>
    </source>
</evidence>
<dbReference type="EMBL" id="BMMV01000002">
    <property type="protein sequence ID" value="GGJ77312.1"/>
    <property type="molecule type" value="Genomic_DNA"/>
</dbReference>
<evidence type="ECO:0000313" key="8">
    <source>
        <dbReference type="Proteomes" id="UP000660265"/>
    </source>
</evidence>
<accession>A0ABQ2DXU2</accession>
<keyword evidence="3 6" id="KW-1133">Transmembrane helix</keyword>
<evidence type="ECO:0000256" key="3">
    <source>
        <dbReference type="ARBA" id="ARBA00022989"/>
    </source>
</evidence>
<gene>
    <name evidence="7" type="ORF">GCM10011583_05850</name>
</gene>